<dbReference type="Proteomes" id="UP000070442">
    <property type="component" value="Unassembled WGS sequence"/>
</dbReference>
<dbReference type="GO" id="GO:0046872">
    <property type="term" value="F:metal ion binding"/>
    <property type="evidence" value="ECO:0007669"/>
    <property type="project" value="UniProtKB-KW"/>
</dbReference>
<evidence type="ECO:0000256" key="1">
    <source>
        <dbReference type="ARBA" id="ARBA00001966"/>
    </source>
</evidence>
<evidence type="ECO:0000313" key="6">
    <source>
        <dbReference type="EMBL" id="KXB68213.1"/>
    </source>
</evidence>
<organism evidence="6 7">
    <name type="scientific">Aedoeadaptatus coxii</name>
    <dbReference type="NCBI Taxonomy" id="755172"/>
    <lineage>
        <taxon>Bacteria</taxon>
        <taxon>Bacillati</taxon>
        <taxon>Bacillota</taxon>
        <taxon>Tissierellia</taxon>
        <taxon>Tissierellales</taxon>
        <taxon>Peptoniphilaceae</taxon>
        <taxon>Aedoeadaptatus</taxon>
    </lineage>
</organism>
<evidence type="ECO:0000256" key="3">
    <source>
        <dbReference type="ARBA" id="ARBA00022723"/>
    </source>
</evidence>
<dbReference type="Gene3D" id="3.40.50.11890">
    <property type="match status" value="1"/>
</dbReference>
<dbReference type="InterPro" id="IPR010327">
    <property type="entry name" value="FldB/FldC_alpha/beta"/>
</dbReference>
<dbReference type="STRING" id="755172.HMPREF1863_00234"/>
<dbReference type="PANTHER" id="PTHR30548:SF5">
    <property type="entry name" value="SUBUNIT OF OXYGEN-SENSITIVE 2-HYDROXYISOCAPROYL-COA DEHYDRATASE"/>
    <property type="match status" value="1"/>
</dbReference>
<evidence type="ECO:0000313" key="7">
    <source>
        <dbReference type="Proteomes" id="UP000070442"/>
    </source>
</evidence>
<reference evidence="7" key="1">
    <citation type="submission" date="2016-01" db="EMBL/GenBank/DDBJ databases">
        <authorList>
            <person name="Mitreva M."/>
            <person name="Pepin K.H."/>
            <person name="Mihindukulasuriya K.A."/>
            <person name="Fulton R."/>
            <person name="Fronick C."/>
            <person name="O'Laughlin M."/>
            <person name="Miner T."/>
            <person name="Herter B."/>
            <person name="Rosa B.A."/>
            <person name="Cordes M."/>
            <person name="Tomlinson C."/>
            <person name="Wollam A."/>
            <person name="Palsikar V.B."/>
            <person name="Mardis E.R."/>
            <person name="Wilson R.K."/>
        </authorList>
    </citation>
    <scope>NUCLEOTIDE SEQUENCE [LARGE SCALE GENOMIC DNA]</scope>
    <source>
        <strain evidence="7">DNF00729</strain>
    </source>
</reference>
<dbReference type="EMBL" id="LSDG01000005">
    <property type="protein sequence ID" value="KXB68213.1"/>
    <property type="molecule type" value="Genomic_DNA"/>
</dbReference>
<sequence length="372" mass="41473">MTAVDLIQALNTDVLKAIDHYVDEGKKVIGISAPGVVPEEIIHAAGLVPVTIWGAEGEVVEAKEYFPAFYASIILRTMDLGLQGKLDKLSGMLITNLSDGLKGFSQNWKRAIPQVPMLYIPYGQNRKIEAGIEYNARQFAHLRDNLAKIAGNDISDDAIEEAIKLYNEHRKAMLEFSALAAKHLNTVTPLLRNRVFSSAYCYAKDEHLAKVKEINEALKAMPEEDFKGKKVVTTGILVNSEDILKIFEEFGFGIVDDNVLHESLQYEVQAKEGTGNPLRALAQVFADIEGNTFVFDEKKLRGPIIAKKVKESGAAGVIYLMTKFSDTDEFDYPILRDDLQKEHIPMNMVEVDQQMVSFEQAKTALQTFADMI</sequence>
<evidence type="ECO:0000256" key="5">
    <source>
        <dbReference type="ARBA" id="ARBA00023014"/>
    </source>
</evidence>
<proteinExistence type="inferred from homology"/>
<dbReference type="OrthoDB" id="355459at2"/>
<keyword evidence="7" id="KW-1185">Reference proteome</keyword>
<name>A0A134AKG0_9FIRM</name>
<dbReference type="GO" id="GO:0016836">
    <property type="term" value="F:hydro-lyase activity"/>
    <property type="evidence" value="ECO:0007669"/>
    <property type="project" value="UniProtKB-ARBA"/>
</dbReference>
<dbReference type="Pfam" id="PF06050">
    <property type="entry name" value="HGD-D"/>
    <property type="match status" value="1"/>
</dbReference>
<keyword evidence="5" id="KW-0411">Iron-sulfur</keyword>
<dbReference type="AlphaFoldDB" id="A0A134AKG0"/>
<dbReference type="PANTHER" id="PTHR30548">
    <property type="entry name" value="2-HYDROXYGLUTARYL-COA DEHYDRATASE, D-COMPONENT-RELATED"/>
    <property type="match status" value="1"/>
</dbReference>
<protein>
    <submittedName>
        <fullName evidence="6">Putative R-phenyllactate dehydratase, small subunit</fullName>
    </submittedName>
</protein>
<dbReference type="RefSeq" id="WP_068366471.1">
    <property type="nucleotide sequence ID" value="NZ_KQ960157.1"/>
</dbReference>
<dbReference type="Gene3D" id="1.20.1270.370">
    <property type="match status" value="1"/>
</dbReference>
<accession>A0A134AKG0</accession>
<comment type="cofactor">
    <cofactor evidence="1">
        <name>[4Fe-4S] cluster</name>
        <dbReference type="ChEBI" id="CHEBI:49883"/>
    </cofactor>
</comment>
<evidence type="ECO:0000256" key="2">
    <source>
        <dbReference type="ARBA" id="ARBA00005806"/>
    </source>
</evidence>
<dbReference type="Gene3D" id="3.40.50.11900">
    <property type="match status" value="1"/>
</dbReference>
<keyword evidence="4" id="KW-0408">Iron</keyword>
<evidence type="ECO:0000256" key="4">
    <source>
        <dbReference type="ARBA" id="ARBA00023004"/>
    </source>
</evidence>
<gene>
    <name evidence="6" type="ORF">HMPREF1863_00234</name>
</gene>
<keyword evidence="3" id="KW-0479">Metal-binding</keyword>
<comment type="caution">
    <text evidence="6">The sequence shown here is derived from an EMBL/GenBank/DDBJ whole genome shotgun (WGS) entry which is preliminary data.</text>
</comment>
<dbReference type="PATRIC" id="fig|755172.3.peg.226"/>
<dbReference type="GO" id="GO:0051536">
    <property type="term" value="F:iron-sulfur cluster binding"/>
    <property type="evidence" value="ECO:0007669"/>
    <property type="project" value="UniProtKB-KW"/>
</dbReference>
<comment type="similarity">
    <text evidence="2">Belongs to the FldB/FldC dehydratase alpha/beta subunit family.</text>
</comment>